<dbReference type="InterPro" id="IPR048133">
    <property type="entry name" value="PraA/PraB-like"/>
</dbReference>
<evidence type="ECO:0000313" key="3">
    <source>
        <dbReference type="Proteomes" id="UP000199548"/>
    </source>
</evidence>
<name>A0A1I3MT69_9BURK</name>
<keyword evidence="1" id="KW-0732">Signal</keyword>
<dbReference type="NCBIfam" id="NF041562">
    <property type="entry name" value="PraB"/>
    <property type="match status" value="1"/>
</dbReference>
<evidence type="ECO:0000256" key="1">
    <source>
        <dbReference type="SAM" id="SignalP"/>
    </source>
</evidence>
<proteinExistence type="predicted"/>
<feature type="signal peptide" evidence="1">
    <location>
        <begin position="1"/>
        <end position="26"/>
    </location>
</feature>
<dbReference type="Proteomes" id="UP000199548">
    <property type="component" value="Unassembled WGS sequence"/>
</dbReference>
<dbReference type="EMBL" id="FOQU01000005">
    <property type="protein sequence ID" value="SFI99990.1"/>
    <property type="molecule type" value="Genomic_DNA"/>
</dbReference>
<feature type="chain" id="PRO_5011492983" description="Protein activator of alkane oxidation PraB" evidence="1">
    <location>
        <begin position="27"/>
        <end position="163"/>
    </location>
</feature>
<sequence length="163" mass="16141">MKSLKMRVLGGAVIVMCAAVSAATFAATIGPAGTSFSATGSIITSTQFYANSGCGITVSGVVASDGSYAQINSAAITDGGVCGLPVLNGLPWKLVATSATTFSIENFGFGYAISGLGECGPSTINGSWNVAANTLTTSNQPLGGKCTVNYLSIKASPALTVSP</sequence>
<protein>
    <recommendedName>
        <fullName evidence="4">Protein activator of alkane oxidation PraB</fullName>
    </recommendedName>
</protein>
<dbReference type="RefSeq" id="WP_091013187.1">
    <property type="nucleotide sequence ID" value="NZ_FOQU01000005.1"/>
</dbReference>
<evidence type="ECO:0008006" key="4">
    <source>
        <dbReference type="Google" id="ProtNLM"/>
    </source>
</evidence>
<reference evidence="2 3" key="1">
    <citation type="submission" date="2016-10" db="EMBL/GenBank/DDBJ databases">
        <authorList>
            <person name="de Groot N.N."/>
        </authorList>
    </citation>
    <scope>NUCLEOTIDE SEQUENCE [LARGE SCALE GENOMIC DNA]</scope>
    <source>
        <strain evidence="2 3">LMG 23650</strain>
    </source>
</reference>
<accession>A0A1I3MT69</accession>
<keyword evidence="3" id="KW-1185">Reference proteome</keyword>
<dbReference type="AlphaFoldDB" id="A0A1I3MT69"/>
<dbReference type="NCBIfam" id="NF041561">
    <property type="entry name" value="PraA"/>
    <property type="match status" value="1"/>
</dbReference>
<organism evidence="2 3">
    <name type="scientific">Paraburkholderia megapolitana</name>
    <dbReference type="NCBI Taxonomy" id="420953"/>
    <lineage>
        <taxon>Bacteria</taxon>
        <taxon>Pseudomonadati</taxon>
        <taxon>Pseudomonadota</taxon>
        <taxon>Betaproteobacteria</taxon>
        <taxon>Burkholderiales</taxon>
        <taxon>Burkholderiaceae</taxon>
        <taxon>Paraburkholderia</taxon>
    </lineage>
</organism>
<gene>
    <name evidence="2" type="ORF">SAMN05192543_10593</name>
</gene>
<evidence type="ECO:0000313" key="2">
    <source>
        <dbReference type="EMBL" id="SFI99990.1"/>
    </source>
</evidence>